<feature type="transmembrane region" description="Helical" evidence="1">
    <location>
        <begin position="133"/>
        <end position="150"/>
    </location>
</feature>
<dbReference type="Proteomes" id="UP000593594">
    <property type="component" value="Chromosome"/>
</dbReference>
<evidence type="ECO:0000313" key="4">
    <source>
        <dbReference type="Proteomes" id="UP000593594"/>
    </source>
</evidence>
<keyword evidence="4" id="KW-1185">Reference proteome</keyword>
<evidence type="ECO:0000259" key="2">
    <source>
        <dbReference type="Pfam" id="PF07331"/>
    </source>
</evidence>
<accession>A0A7S8C3Z1</accession>
<keyword evidence="1" id="KW-0472">Membrane</keyword>
<feature type="domain" description="DUF1468" evidence="2">
    <location>
        <begin position="10"/>
        <end position="159"/>
    </location>
</feature>
<protein>
    <submittedName>
        <fullName evidence="3">Tripartite tricarboxylate transporter TctB family protein</fullName>
    </submittedName>
</protein>
<organism evidence="3 4">
    <name type="scientific">Kaustia mangrovi</name>
    <dbReference type="NCBI Taxonomy" id="2593653"/>
    <lineage>
        <taxon>Bacteria</taxon>
        <taxon>Pseudomonadati</taxon>
        <taxon>Pseudomonadota</taxon>
        <taxon>Alphaproteobacteria</taxon>
        <taxon>Hyphomicrobiales</taxon>
        <taxon>Parvibaculaceae</taxon>
        <taxon>Kaustia</taxon>
    </lineage>
</organism>
<keyword evidence="1" id="KW-0812">Transmembrane</keyword>
<dbReference type="KEGG" id="kmn:HW532_09630"/>
<name>A0A7S8C3Z1_9HYPH</name>
<feature type="transmembrane region" description="Helical" evidence="1">
    <location>
        <begin position="12"/>
        <end position="31"/>
    </location>
</feature>
<dbReference type="RefSeq" id="WP_213164165.1">
    <property type="nucleotide sequence ID" value="NZ_CP058214.1"/>
</dbReference>
<evidence type="ECO:0000313" key="3">
    <source>
        <dbReference type="EMBL" id="QPC42926.1"/>
    </source>
</evidence>
<feature type="transmembrane region" description="Helical" evidence="1">
    <location>
        <begin position="93"/>
        <end position="126"/>
    </location>
</feature>
<dbReference type="InterPro" id="IPR009936">
    <property type="entry name" value="DUF1468"/>
</dbReference>
<gene>
    <name evidence="3" type="ORF">HW532_09630</name>
</gene>
<dbReference type="Pfam" id="PF07331">
    <property type="entry name" value="TctB"/>
    <property type="match status" value="1"/>
</dbReference>
<reference evidence="3 4" key="1">
    <citation type="submission" date="2020-06" db="EMBL/GenBank/DDBJ databases">
        <title>Genome sequence of 2 isolates from Red Sea Mangroves.</title>
        <authorList>
            <person name="Sefrji F."/>
            <person name="Michoud G."/>
            <person name="Merlino G."/>
            <person name="Daffonchio D."/>
        </authorList>
    </citation>
    <scope>NUCLEOTIDE SEQUENCE [LARGE SCALE GENOMIC DNA]</scope>
    <source>
        <strain evidence="3 4">R1DC25</strain>
    </source>
</reference>
<proteinExistence type="predicted"/>
<sequence length="167" mass="17636">MSTRTHELFLGLLVMGLAGLLLAIAIPYGIVSPKSARSLFLSPTFWPTILGWLLALSGAVMTCRAWMLPDGEEAASPETESGDGFATDSTGRIAAFALLLVVYFLAIPLLGMVWTSALAFAALIAITRAPHPVLGLVCAFVLPLALYGFFNHVAGVAIPQGQIVRLP</sequence>
<evidence type="ECO:0000256" key="1">
    <source>
        <dbReference type="SAM" id="Phobius"/>
    </source>
</evidence>
<dbReference type="AlphaFoldDB" id="A0A7S8C3Z1"/>
<keyword evidence="1" id="KW-1133">Transmembrane helix</keyword>
<dbReference type="EMBL" id="CP058214">
    <property type="protein sequence ID" value="QPC42926.1"/>
    <property type="molecule type" value="Genomic_DNA"/>
</dbReference>
<feature type="transmembrane region" description="Helical" evidence="1">
    <location>
        <begin position="43"/>
        <end position="67"/>
    </location>
</feature>